<evidence type="ECO:0000259" key="3">
    <source>
        <dbReference type="Pfam" id="PF11250"/>
    </source>
</evidence>
<evidence type="ECO:0000256" key="1">
    <source>
        <dbReference type="ARBA" id="ARBA00008690"/>
    </source>
</evidence>
<dbReference type="InterPro" id="IPR046431">
    <property type="entry name" value="FAF_dom"/>
</dbReference>
<proteinExistence type="inferred from homology"/>
<gene>
    <name evidence="4" type="ORF">Nepgr_012970</name>
</gene>
<comment type="similarity">
    <text evidence="1">Belongs to the fantastic four family.</text>
</comment>
<comment type="caution">
    <text evidence="4">The sequence shown here is derived from an EMBL/GenBank/DDBJ whole genome shotgun (WGS) entry which is preliminary data.</text>
</comment>
<feature type="domain" description="FAF" evidence="3">
    <location>
        <begin position="167"/>
        <end position="220"/>
    </location>
</feature>
<dbReference type="Pfam" id="PF11250">
    <property type="entry name" value="FAF"/>
    <property type="match status" value="1"/>
</dbReference>
<name>A0AAD3XNP1_NEPGR</name>
<protein>
    <recommendedName>
        <fullName evidence="3">FAF domain-containing protein</fullName>
    </recommendedName>
</protein>
<sequence>MAACGRLQQIFEDSFPEKNPPSIDPLSCRKHNKPVKHIGRCFTEIFGELHFPETEPQPSSPPSPPSWSNEKKNETLFSSKPADGCVGRRRNSDKFSSMNSDSLHLCTEGLGFESLDDVEDLKKDVNNGTSNCESKIVEKVCVGNHSATAGNYLSPGQYKTAKSCGRAFPPPLSFIGRSGKPGACFKSYRKDGRFVLQEVRNSSQEYLRACREDGRLRLCFVQPEDHHFLDQEEAAAAAAAAAVVEEGDLDDTTEEDEHDKEESDEAPMNEAFDRM</sequence>
<feature type="region of interest" description="Disordered" evidence="2">
    <location>
        <begin position="51"/>
        <end position="91"/>
    </location>
</feature>
<dbReference type="Proteomes" id="UP001279734">
    <property type="component" value="Unassembled WGS sequence"/>
</dbReference>
<feature type="region of interest" description="Disordered" evidence="2">
    <location>
        <begin position="239"/>
        <end position="275"/>
    </location>
</feature>
<dbReference type="PANTHER" id="PTHR33155:SF9">
    <property type="entry name" value="FANTASTIC FOUR-LIKE PROTEIN (DUF3049)"/>
    <property type="match status" value="1"/>
</dbReference>
<evidence type="ECO:0000313" key="5">
    <source>
        <dbReference type="Proteomes" id="UP001279734"/>
    </source>
</evidence>
<keyword evidence="5" id="KW-1185">Reference proteome</keyword>
<reference evidence="4" key="1">
    <citation type="submission" date="2023-05" db="EMBL/GenBank/DDBJ databases">
        <title>Nepenthes gracilis genome sequencing.</title>
        <authorList>
            <person name="Fukushima K."/>
        </authorList>
    </citation>
    <scope>NUCLEOTIDE SEQUENCE</scope>
    <source>
        <strain evidence="4">SING2019-196</strain>
    </source>
</reference>
<dbReference type="PANTHER" id="PTHR33155">
    <property type="entry name" value="FANTASTIC FOUR-LIKE PROTEIN (DUF3049)"/>
    <property type="match status" value="1"/>
</dbReference>
<accession>A0AAD3XNP1</accession>
<evidence type="ECO:0000256" key="2">
    <source>
        <dbReference type="SAM" id="MobiDB-lite"/>
    </source>
</evidence>
<dbReference type="AlphaFoldDB" id="A0AAD3XNP1"/>
<organism evidence="4 5">
    <name type="scientific">Nepenthes gracilis</name>
    <name type="common">Slender pitcher plant</name>
    <dbReference type="NCBI Taxonomy" id="150966"/>
    <lineage>
        <taxon>Eukaryota</taxon>
        <taxon>Viridiplantae</taxon>
        <taxon>Streptophyta</taxon>
        <taxon>Embryophyta</taxon>
        <taxon>Tracheophyta</taxon>
        <taxon>Spermatophyta</taxon>
        <taxon>Magnoliopsida</taxon>
        <taxon>eudicotyledons</taxon>
        <taxon>Gunneridae</taxon>
        <taxon>Pentapetalae</taxon>
        <taxon>Caryophyllales</taxon>
        <taxon>Nepenthaceae</taxon>
        <taxon>Nepenthes</taxon>
    </lineage>
</organism>
<feature type="compositionally biased region" description="Acidic residues" evidence="2">
    <location>
        <begin position="245"/>
        <end position="267"/>
    </location>
</feature>
<evidence type="ECO:0000313" key="4">
    <source>
        <dbReference type="EMBL" id="GMH11129.1"/>
    </source>
</evidence>
<dbReference type="InterPro" id="IPR021410">
    <property type="entry name" value="FAF"/>
</dbReference>
<dbReference type="EMBL" id="BSYO01000010">
    <property type="protein sequence ID" value="GMH11129.1"/>
    <property type="molecule type" value="Genomic_DNA"/>
</dbReference>